<organism evidence="1 2">
    <name type="scientific">Pleurodeles waltl</name>
    <name type="common">Iberian ribbed newt</name>
    <dbReference type="NCBI Taxonomy" id="8319"/>
    <lineage>
        <taxon>Eukaryota</taxon>
        <taxon>Metazoa</taxon>
        <taxon>Chordata</taxon>
        <taxon>Craniata</taxon>
        <taxon>Vertebrata</taxon>
        <taxon>Euteleostomi</taxon>
        <taxon>Amphibia</taxon>
        <taxon>Batrachia</taxon>
        <taxon>Caudata</taxon>
        <taxon>Salamandroidea</taxon>
        <taxon>Salamandridae</taxon>
        <taxon>Pleurodelinae</taxon>
        <taxon>Pleurodeles</taxon>
    </lineage>
</organism>
<evidence type="ECO:0000313" key="2">
    <source>
        <dbReference type="Proteomes" id="UP001066276"/>
    </source>
</evidence>
<feature type="non-terminal residue" evidence="1">
    <location>
        <position position="176"/>
    </location>
</feature>
<dbReference type="EMBL" id="JANPWB010000007">
    <property type="protein sequence ID" value="KAJ1170582.1"/>
    <property type="molecule type" value="Genomic_DNA"/>
</dbReference>
<dbReference type="AlphaFoldDB" id="A0AAV7T3K7"/>
<feature type="non-terminal residue" evidence="1">
    <location>
        <position position="1"/>
    </location>
</feature>
<comment type="caution">
    <text evidence="1">The sequence shown here is derived from an EMBL/GenBank/DDBJ whole genome shotgun (WGS) entry which is preliminary data.</text>
</comment>
<sequence>RWTLDRSLLLDEEVRTRLHAETEEFKVNMGSAPFNVVWDTYKAVIRGILINIASYKNKPYREELELMEEEMKICRGLLLSIGKGGKQVRQQRLDVLKHQVEALLQARLMQRWEASKLAHFENGENPGKLLAWKTKRDQVRNSIKEIEVEQGQRTRESVEIKRAFGQFFSQLYTEEV</sequence>
<protein>
    <submittedName>
        <fullName evidence="1">Uncharacterized protein</fullName>
    </submittedName>
</protein>
<name>A0AAV7T3K7_PLEWA</name>
<reference evidence="1" key="1">
    <citation type="journal article" date="2022" name="bioRxiv">
        <title>Sequencing and chromosome-scale assembly of the giantPleurodeles waltlgenome.</title>
        <authorList>
            <person name="Brown T."/>
            <person name="Elewa A."/>
            <person name="Iarovenko S."/>
            <person name="Subramanian E."/>
            <person name="Araus A.J."/>
            <person name="Petzold A."/>
            <person name="Susuki M."/>
            <person name="Suzuki K.-i.T."/>
            <person name="Hayashi T."/>
            <person name="Toyoda A."/>
            <person name="Oliveira C."/>
            <person name="Osipova E."/>
            <person name="Leigh N.D."/>
            <person name="Simon A."/>
            <person name="Yun M.H."/>
        </authorList>
    </citation>
    <scope>NUCLEOTIDE SEQUENCE</scope>
    <source>
        <strain evidence="1">20211129_DDA</strain>
        <tissue evidence="1">Liver</tissue>
    </source>
</reference>
<proteinExistence type="predicted"/>
<accession>A0AAV7T3K7</accession>
<gene>
    <name evidence="1" type="ORF">NDU88_002455</name>
</gene>
<keyword evidence="2" id="KW-1185">Reference proteome</keyword>
<evidence type="ECO:0000313" key="1">
    <source>
        <dbReference type="EMBL" id="KAJ1170582.1"/>
    </source>
</evidence>
<dbReference type="Proteomes" id="UP001066276">
    <property type="component" value="Chromosome 4_1"/>
</dbReference>